<comment type="caution">
    <text evidence="9">The sequence shown here is derived from an EMBL/GenBank/DDBJ whole genome shotgun (WGS) entry which is preliminary data.</text>
</comment>
<evidence type="ECO:0000256" key="3">
    <source>
        <dbReference type="ARBA" id="ARBA00022729"/>
    </source>
</evidence>
<keyword evidence="10" id="KW-1185">Reference proteome</keyword>
<evidence type="ECO:0000256" key="2">
    <source>
        <dbReference type="ARBA" id="ARBA00022525"/>
    </source>
</evidence>
<protein>
    <submittedName>
        <fullName evidence="9">Glycoside hydrolase family 75 protein</fullName>
    </submittedName>
</protein>
<dbReference type="InterPro" id="IPR009939">
    <property type="entry name" value="Chitosanase_fungal"/>
</dbReference>
<sequence>MRTRMLVLSALSGAALLASTLPAAASGGGEAPVGAAELLAEVQNCTRISQGKYRTDQSAAATVPVCGTDEAVFWEADMDIDCDGQVSTVCNTRTDPSFQPQTAFQGSDGKYLDSAEVPYVVVPGPGPLWNYTTAGIKGGGVAAVIHDGKVRYAVVGDTGPTGVIGEGSYGLARSLGIDPDPKTGGTASGVTYILFRHSKASPIESPAAAVSAGEVLARKFIGGT</sequence>
<keyword evidence="7" id="KW-0624">Polysaccharide degradation</keyword>
<keyword evidence="3 8" id="KW-0732">Signal</keyword>
<keyword evidence="6" id="KW-0326">Glycosidase</keyword>
<evidence type="ECO:0000256" key="1">
    <source>
        <dbReference type="ARBA" id="ARBA00004613"/>
    </source>
</evidence>
<evidence type="ECO:0000256" key="6">
    <source>
        <dbReference type="ARBA" id="ARBA00023295"/>
    </source>
</evidence>
<name>A0ABW0B6Y1_9ACTN</name>
<accession>A0ABW0B6Y1</accession>
<dbReference type="Proteomes" id="UP001596208">
    <property type="component" value="Unassembled WGS sequence"/>
</dbReference>
<dbReference type="PANTHER" id="PTHR42061">
    <property type="entry name" value="ENDO-CHITOSANASE"/>
    <property type="match status" value="1"/>
</dbReference>
<keyword evidence="2" id="KW-0964">Secreted</keyword>
<dbReference type="EMBL" id="JBHSKI010000009">
    <property type="protein sequence ID" value="MFC5173025.1"/>
    <property type="molecule type" value="Genomic_DNA"/>
</dbReference>
<evidence type="ECO:0000313" key="10">
    <source>
        <dbReference type="Proteomes" id="UP001596208"/>
    </source>
</evidence>
<evidence type="ECO:0000256" key="8">
    <source>
        <dbReference type="SAM" id="SignalP"/>
    </source>
</evidence>
<evidence type="ECO:0000256" key="5">
    <source>
        <dbReference type="ARBA" id="ARBA00023277"/>
    </source>
</evidence>
<dbReference type="GO" id="GO:0016787">
    <property type="term" value="F:hydrolase activity"/>
    <property type="evidence" value="ECO:0007669"/>
    <property type="project" value="UniProtKB-KW"/>
</dbReference>
<feature type="signal peptide" evidence="8">
    <location>
        <begin position="1"/>
        <end position="25"/>
    </location>
</feature>
<dbReference type="Pfam" id="PF07335">
    <property type="entry name" value="Glyco_hydro_75"/>
    <property type="match status" value="1"/>
</dbReference>
<dbReference type="PANTHER" id="PTHR42061:SF6">
    <property type="entry name" value="ENDO-CHITOSANASE"/>
    <property type="match status" value="1"/>
</dbReference>
<dbReference type="RefSeq" id="WP_381823977.1">
    <property type="nucleotide sequence ID" value="NZ_JBFADZ010000006.1"/>
</dbReference>
<evidence type="ECO:0000313" key="9">
    <source>
        <dbReference type="EMBL" id="MFC5173025.1"/>
    </source>
</evidence>
<gene>
    <name evidence="9" type="ORF">ACFPRK_20880</name>
</gene>
<reference evidence="10" key="1">
    <citation type="journal article" date="2019" name="Int. J. Syst. Evol. Microbiol.">
        <title>The Global Catalogue of Microorganisms (GCM) 10K type strain sequencing project: providing services to taxonomists for standard genome sequencing and annotation.</title>
        <authorList>
            <consortium name="The Broad Institute Genomics Platform"/>
            <consortium name="The Broad Institute Genome Sequencing Center for Infectious Disease"/>
            <person name="Wu L."/>
            <person name="Ma J."/>
        </authorList>
    </citation>
    <scope>NUCLEOTIDE SEQUENCE [LARGE SCALE GENOMIC DNA]</scope>
    <source>
        <strain evidence="10">CGMCC 4.1721</strain>
    </source>
</reference>
<evidence type="ECO:0000256" key="7">
    <source>
        <dbReference type="ARBA" id="ARBA00023326"/>
    </source>
</evidence>
<keyword evidence="5" id="KW-0119">Carbohydrate metabolism</keyword>
<evidence type="ECO:0000256" key="4">
    <source>
        <dbReference type="ARBA" id="ARBA00022801"/>
    </source>
</evidence>
<comment type="subcellular location">
    <subcellularLocation>
        <location evidence="1">Secreted</location>
    </subcellularLocation>
</comment>
<organism evidence="9 10">
    <name type="scientific">Streptomyces mutomycini</name>
    <dbReference type="NCBI Taxonomy" id="284036"/>
    <lineage>
        <taxon>Bacteria</taxon>
        <taxon>Bacillati</taxon>
        <taxon>Actinomycetota</taxon>
        <taxon>Actinomycetes</taxon>
        <taxon>Kitasatosporales</taxon>
        <taxon>Streptomycetaceae</taxon>
        <taxon>Streptomyces</taxon>
    </lineage>
</organism>
<keyword evidence="4 9" id="KW-0378">Hydrolase</keyword>
<feature type="chain" id="PRO_5045141999" evidence="8">
    <location>
        <begin position="26"/>
        <end position="224"/>
    </location>
</feature>
<proteinExistence type="predicted"/>